<dbReference type="Proteomes" id="UP000325440">
    <property type="component" value="Unassembled WGS sequence"/>
</dbReference>
<accession>A0A5E4M7W0</accession>
<evidence type="ECO:0000313" key="3">
    <source>
        <dbReference type="Proteomes" id="UP000325440"/>
    </source>
</evidence>
<sequence>KIRKKRIIVTKETTKEEDKKNNKLHKKNKQKERKQTLEQENITQDDIKQIYKEDLEIVDIIKPLGKWTKMVMQNGGLVLRFAQLIKSEGSNKGFWQLFVKAQSSTKRKNKDKGR</sequence>
<keyword evidence="3" id="KW-1185">Reference proteome</keyword>
<feature type="non-terminal residue" evidence="2">
    <location>
        <position position="1"/>
    </location>
</feature>
<reference evidence="2 3" key="1">
    <citation type="submission" date="2019-08" db="EMBL/GenBank/DDBJ databases">
        <authorList>
            <person name="Alioto T."/>
            <person name="Alioto T."/>
            <person name="Gomez Garrido J."/>
        </authorList>
    </citation>
    <scope>NUCLEOTIDE SEQUENCE [LARGE SCALE GENOMIC DNA]</scope>
</reference>
<protein>
    <submittedName>
        <fullName evidence="2">Uncharacterized protein</fullName>
    </submittedName>
</protein>
<organism evidence="2 3">
    <name type="scientific">Cinara cedri</name>
    <dbReference type="NCBI Taxonomy" id="506608"/>
    <lineage>
        <taxon>Eukaryota</taxon>
        <taxon>Metazoa</taxon>
        <taxon>Ecdysozoa</taxon>
        <taxon>Arthropoda</taxon>
        <taxon>Hexapoda</taxon>
        <taxon>Insecta</taxon>
        <taxon>Pterygota</taxon>
        <taxon>Neoptera</taxon>
        <taxon>Paraneoptera</taxon>
        <taxon>Hemiptera</taxon>
        <taxon>Sternorrhyncha</taxon>
        <taxon>Aphidomorpha</taxon>
        <taxon>Aphidoidea</taxon>
        <taxon>Aphididae</taxon>
        <taxon>Lachninae</taxon>
        <taxon>Cinara</taxon>
    </lineage>
</organism>
<feature type="compositionally biased region" description="Basic and acidic residues" evidence="1">
    <location>
        <begin position="12"/>
        <end position="21"/>
    </location>
</feature>
<dbReference type="EMBL" id="CABPRJ010000135">
    <property type="protein sequence ID" value="VVC27489.1"/>
    <property type="molecule type" value="Genomic_DNA"/>
</dbReference>
<evidence type="ECO:0000313" key="2">
    <source>
        <dbReference type="EMBL" id="VVC27489.1"/>
    </source>
</evidence>
<name>A0A5E4M7W0_9HEMI</name>
<gene>
    <name evidence="2" type="ORF">CINCED_3A025211</name>
</gene>
<feature type="compositionally biased region" description="Basic residues" evidence="1">
    <location>
        <begin position="22"/>
        <end position="32"/>
    </location>
</feature>
<feature type="region of interest" description="Disordered" evidence="1">
    <location>
        <begin position="9"/>
        <end position="37"/>
    </location>
</feature>
<proteinExistence type="predicted"/>
<evidence type="ECO:0000256" key="1">
    <source>
        <dbReference type="SAM" id="MobiDB-lite"/>
    </source>
</evidence>
<dbReference type="OrthoDB" id="10263751at2759"/>
<dbReference type="AlphaFoldDB" id="A0A5E4M7W0"/>